<evidence type="ECO:0000256" key="1">
    <source>
        <dbReference type="ARBA" id="ARBA00006082"/>
    </source>
</evidence>
<dbReference type="Pfam" id="PF13589">
    <property type="entry name" value="HATPase_c_3"/>
    <property type="match status" value="1"/>
</dbReference>
<dbReference type="InterPro" id="IPR002099">
    <property type="entry name" value="MutL/Mlh/PMS"/>
</dbReference>
<dbReference type="InterPro" id="IPR020568">
    <property type="entry name" value="Ribosomal_Su5_D2-typ_SF"/>
</dbReference>
<evidence type="ECO:0000256" key="3">
    <source>
        <dbReference type="ARBA" id="ARBA00022763"/>
    </source>
</evidence>
<dbReference type="GO" id="GO:0004519">
    <property type="term" value="F:endonuclease activity"/>
    <property type="evidence" value="ECO:0007669"/>
    <property type="project" value="UniProtKB-KW"/>
</dbReference>
<sequence>MGDIIQLLPDSVANQIAAGEVIQRPASVIKELIENAIDAGATQIDVFLKDAGRTLIQVIDNGKGMSCTDARMAFERHATSKIRKADDLFALHTMGFRGEALASIAAIAQVELRTRRPEDETGTYLCLSGCKVESQEAVSCPQGCNFLVKNLFFNVPARRKFLKSNQTEMNNILTEFERIALVNHQIRFSLHHNDVLVLHLDPSSVRQRIVALFGKGLNQQLLPIEVQTSLVSVSGFVGKPDSSRARNPLQYFFVNGRYMRHPYFHKAVMQSYDQLIPVGKMPNYFLYLEVDSSTIDVNIHPTKTEIKFENEQPIWQIIFAAVKESLGKFNAVPSIDFDMEDAPEIPTLRKGMEVKPPQVSYNPSYNPFQSTSTPKRQHLDWAKLYEGFETNREKPERLSATAISDSLQIQEQTEPQQMQIESVENINTGYQHLQVKGKYILTSVKSGIMLIDQHRAHVRILFDRYIKQISSRQGVPQRLLFPEIIHLPASQAVVLESIMEDIAFLGFELSDMGNFSYAVNAIPEGSEGADVNAMIQQMIETATQKGLDVKSDMHKAIALSLAESTAIPYGQVLSEADMELIIDTLFASPEPGLTPDGKPTLSLLGNEEIAKRFR</sequence>
<dbReference type="EMBL" id="DVNA01000043">
    <property type="protein sequence ID" value="HIU54549.1"/>
    <property type="molecule type" value="Genomic_DNA"/>
</dbReference>
<keyword evidence="8" id="KW-0378">Hydrolase</keyword>
<dbReference type="Gene3D" id="3.30.1370.100">
    <property type="entry name" value="MutL, C-terminal domain, regulatory subdomain"/>
    <property type="match status" value="1"/>
</dbReference>
<dbReference type="Gene3D" id="3.30.565.10">
    <property type="entry name" value="Histidine kinase-like ATPase, C-terminal domain"/>
    <property type="match status" value="1"/>
</dbReference>
<dbReference type="GO" id="GO:0016887">
    <property type="term" value="F:ATP hydrolysis activity"/>
    <property type="evidence" value="ECO:0007669"/>
    <property type="project" value="InterPro"/>
</dbReference>
<gene>
    <name evidence="5 8" type="primary">mutL</name>
    <name evidence="8" type="ORF">IAB03_01925</name>
</gene>
<dbReference type="SUPFAM" id="SSF54211">
    <property type="entry name" value="Ribosomal protein S5 domain 2-like"/>
    <property type="match status" value="1"/>
</dbReference>
<dbReference type="Gene3D" id="3.30.1540.20">
    <property type="entry name" value="MutL, C-terminal domain, dimerisation subdomain"/>
    <property type="match status" value="1"/>
</dbReference>
<dbReference type="SMART" id="SM01340">
    <property type="entry name" value="DNA_mis_repair"/>
    <property type="match status" value="1"/>
</dbReference>
<dbReference type="FunFam" id="3.30.565.10:FF:000003">
    <property type="entry name" value="DNA mismatch repair endonuclease MutL"/>
    <property type="match status" value="1"/>
</dbReference>
<dbReference type="CDD" id="cd16926">
    <property type="entry name" value="HATPase_MutL-MLH-PMS-like"/>
    <property type="match status" value="1"/>
</dbReference>
<dbReference type="InterPro" id="IPR042120">
    <property type="entry name" value="MutL_C_dimsub"/>
</dbReference>
<evidence type="ECO:0000259" key="6">
    <source>
        <dbReference type="SMART" id="SM00853"/>
    </source>
</evidence>
<dbReference type="PANTHER" id="PTHR10073:SF12">
    <property type="entry name" value="DNA MISMATCH REPAIR PROTEIN MLH1"/>
    <property type="match status" value="1"/>
</dbReference>
<dbReference type="GO" id="GO:0030983">
    <property type="term" value="F:mismatched DNA binding"/>
    <property type="evidence" value="ECO:0007669"/>
    <property type="project" value="InterPro"/>
</dbReference>
<keyword evidence="3 5" id="KW-0227">DNA damage</keyword>
<feature type="domain" description="MutL C-terminal dimerisation" evidence="6">
    <location>
        <begin position="431"/>
        <end position="573"/>
    </location>
</feature>
<dbReference type="SUPFAM" id="SSF55874">
    <property type="entry name" value="ATPase domain of HSP90 chaperone/DNA topoisomerase II/histidine kinase"/>
    <property type="match status" value="1"/>
</dbReference>
<keyword evidence="8" id="KW-0540">Nuclease</keyword>
<dbReference type="PANTHER" id="PTHR10073">
    <property type="entry name" value="DNA MISMATCH REPAIR PROTEIN MLH, PMS, MUTL"/>
    <property type="match status" value="1"/>
</dbReference>
<reference evidence="8" key="2">
    <citation type="journal article" date="2021" name="PeerJ">
        <title>Extensive microbial diversity within the chicken gut microbiome revealed by metagenomics and culture.</title>
        <authorList>
            <person name="Gilroy R."/>
            <person name="Ravi A."/>
            <person name="Getino M."/>
            <person name="Pursley I."/>
            <person name="Horton D.L."/>
            <person name="Alikhan N.F."/>
            <person name="Baker D."/>
            <person name="Gharbi K."/>
            <person name="Hall N."/>
            <person name="Watson M."/>
            <person name="Adriaenssens E.M."/>
            <person name="Foster-Nyarko E."/>
            <person name="Jarju S."/>
            <person name="Secka A."/>
            <person name="Antonio M."/>
            <person name="Oren A."/>
            <person name="Chaudhuri R.R."/>
            <person name="La Ragione R."/>
            <person name="Hildebrand F."/>
            <person name="Pallen M.J."/>
        </authorList>
    </citation>
    <scope>NUCLEOTIDE SEQUENCE</scope>
    <source>
        <strain evidence="8">CHK158-818</strain>
    </source>
</reference>
<evidence type="ECO:0000256" key="2">
    <source>
        <dbReference type="ARBA" id="ARBA00021975"/>
    </source>
</evidence>
<protein>
    <recommendedName>
        <fullName evidence="2 5">DNA mismatch repair protein MutL</fullName>
    </recommendedName>
</protein>
<dbReference type="SUPFAM" id="SSF118116">
    <property type="entry name" value="DNA mismatch repair protein MutL"/>
    <property type="match status" value="1"/>
</dbReference>
<dbReference type="InterPro" id="IPR013507">
    <property type="entry name" value="DNA_mismatch_S5_2-like"/>
</dbReference>
<reference evidence="8" key="1">
    <citation type="submission" date="2020-10" db="EMBL/GenBank/DDBJ databases">
        <authorList>
            <person name="Gilroy R."/>
        </authorList>
    </citation>
    <scope>NUCLEOTIDE SEQUENCE</scope>
    <source>
        <strain evidence="8">CHK158-818</strain>
    </source>
</reference>
<accession>A0A9D1M6J7</accession>
<dbReference type="Gene3D" id="3.30.230.10">
    <property type="match status" value="1"/>
</dbReference>
<dbReference type="Pfam" id="PF01119">
    <property type="entry name" value="DNA_mis_repair"/>
    <property type="match status" value="1"/>
</dbReference>
<dbReference type="GO" id="GO:0005524">
    <property type="term" value="F:ATP binding"/>
    <property type="evidence" value="ECO:0007669"/>
    <property type="project" value="InterPro"/>
</dbReference>
<comment type="function">
    <text evidence="5">This protein is involved in the repair of mismatches in DNA. It is required for dam-dependent methyl-directed DNA mismatch repair. May act as a 'molecular matchmaker', a protein that promotes the formation of a stable complex between two or more DNA-binding proteins in an ATP-dependent manner without itself being part of a final effector complex.</text>
</comment>
<dbReference type="InterPro" id="IPR037198">
    <property type="entry name" value="MutL_C_sf"/>
</dbReference>
<dbReference type="InterPro" id="IPR020667">
    <property type="entry name" value="DNA_mismatch_repair_MutL"/>
</dbReference>
<feature type="domain" description="DNA mismatch repair protein S5" evidence="7">
    <location>
        <begin position="209"/>
        <end position="327"/>
    </location>
</feature>
<dbReference type="AlphaFoldDB" id="A0A9D1M6J7"/>
<keyword evidence="8" id="KW-0255">Endonuclease</keyword>
<evidence type="ECO:0000259" key="7">
    <source>
        <dbReference type="SMART" id="SM01340"/>
    </source>
</evidence>
<evidence type="ECO:0000256" key="4">
    <source>
        <dbReference type="ARBA" id="ARBA00023204"/>
    </source>
</evidence>
<dbReference type="Proteomes" id="UP000824112">
    <property type="component" value="Unassembled WGS sequence"/>
</dbReference>
<dbReference type="InterPro" id="IPR014790">
    <property type="entry name" value="MutL_C"/>
</dbReference>
<dbReference type="PROSITE" id="PS00058">
    <property type="entry name" value="DNA_MISMATCH_REPAIR_1"/>
    <property type="match status" value="1"/>
</dbReference>
<evidence type="ECO:0000256" key="5">
    <source>
        <dbReference type="HAMAP-Rule" id="MF_00149"/>
    </source>
</evidence>
<dbReference type="NCBIfam" id="TIGR00585">
    <property type="entry name" value="mutl"/>
    <property type="match status" value="1"/>
</dbReference>
<dbReference type="InterPro" id="IPR042121">
    <property type="entry name" value="MutL_C_regsub"/>
</dbReference>
<dbReference type="InterPro" id="IPR038973">
    <property type="entry name" value="MutL/Mlh/Pms-like"/>
</dbReference>
<dbReference type="InterPro" id="IPR014762">
    <property type="entry name" value="DNA_mismatch_repair_CS"/>
</dbReference>
<dbReference type="GO" id="GO:0032300">
    <property type="term" value="C:mismatch repair complex"/>
    <property type="evidence" value="ECO:0007669"/>
    <property type="project" value="InterPro"/>
</dbReference>
<evidence type="ECO:0000313" key="8">
    <source>
        <dbReference type="EMBL" id="HIU54549.1"/>
    </source>
</evidence>
<dbReference type="InterPro" id="IPR014721">
    <property type="entry name" value="Ribsml_uS5_D2-typ_fold_subgr"/>
</dbReference>
<dbReference type="HAMAP" id="MF_00149">
    <property type="entry name" value="DNA_mis_repair"/>
    <property type="match status" value="1"/>
</dbReference>
<dbReference type="Pfam" id="PF08676">
    <property type="entry name" value="MutL_C"/>
    <property type="match status" value="1"/>
</dbReference>
<dbReference type="SMART" id="SM00853">
    <property type="entry name" value="MutL_C"/>
    <property type="match status" value="1"/>
</dbReference>
<keyword evidence="4 5" id="KW-0234">DNA repair</keyword>
<dbReference type="GO" id="GO:0006298">
    <property type="term" value="P:mismatch repair"/>
    <property type="evidence" value="ECO:0007669"/>
    <property type="project" value="UniProtKB-UniRule"/>
</dbReference>
<comment type="similarity">
    <text evidence="1 5">Belongs to the DNA mismatch repair MutL/HexB family.</text>
</comment>
<dbReference type="GO" id="GO:0140664">
    <property type="term" value="F:ATP-dependent DNA damage sensor activity"/>
    <property type="evidence" value="ECO:0007669"/>
    <property type="project" value="InterPro"/>
</dbReference>
<dbReference type="CDD" id="cd00782">
    <property type="entry name" value="MutL_Trans"/>
    <property type="match status" value="1"/>
</dbReference>
<evidence type="ECO:0000313" key="9">
    <source>
        <dbReference type="Proteomes" id="UP000824112"/>
    </source>
</evidence>
<comment type="caution">
    <text evidence="8">The sequence shown here is derived from an EMBL/GenBank/DDBJ whole genome shotgun (WGS) entry which is preliminary data.</text>
</comment>
<name>A0A9D1M6J7_9BACT</name>
<dbReference type="InterPro" id="IPR036890">
    <property type="entry name" value="HATPase_C_sf"/>
</dbReference>
<organism evidence="8 9">
    <name type="scientific">Candidatus Gallibacteroides avistercoris</name>
    <dbReference type="NCBI Taxonomy" id="2840833"/>
    <lineage>
        <taxon>Bacteria</taxon>
        <taxon>Pseudomonadati</taxon>
        <taxon>Bacteroidota</taxon>
        <taxon>Bacteroidia</taxon>
        <taxon>Bacteroidales</taxon>
        <taxon>Bacteroidaceae</taxon>
        <taxon>Bacteroidaceae incertae sedis</taxon>
        <taxon>Candidatus Gallibacteroides</taxon>
    </lineage>
</organism>
<proteinExistence type="inferred from homology"/>